<keyword evidence="5" id="KW-0418">Kinase</keyword>
<dbReference type="InterPro" id="IPR008271">
    <property type="entry name" value="Ser/Thr_kinase_AS"/>
</dbReference>
<keyword evidence="6" id="KW-0067">ATP-binding</keyword>
<dbReference type="CDD" id="cd00180">
    <property type="entry name" value="PKc"/>
    <property type="match status" value="1"/>
</dbReference>
<accession>A0A0A8L137</accession>
<dbReference type="SMART" id="SM00220">
    <property type="entry name" value="S_TKc"/>
    <property type="match status" value="1"/>
</dbReference>
<dbReference type="InterPro" id="IPR000719">
    <property type="entry name" value="Prot_kinase_dom"/>
</dbReference>
<evidence type="ECO:0000256" key="1">
    <source>
        <dbReference type="ARBA" id="ARBA00012513"/>
    </source>
</evidence>
<dbReference type="AlphaFoldDB" id="A0A0A8L137"/>
<comment type="catalytic activity">
    <reaction evidence="7">
        <text>L-threonyl-[protein] + ATP = O-phospho-L-threonyl-[protein] + ADP + H(+)</text>
        <dbReference type="Rhea" id="RHEA:46608"/>
        <dbReference type="Rhea" id="RHEA-COMP:11060"/>
        <dbReference type="Rhea" id="RHEA-COMP:11605"/>
        <dbReference type="ChEBI" id="CHEBI:15378"/>
        <dbReference type="ChEBI" id="CHEBI:30013"/>
        <dbReference type="ChEBI" id="CHEBI:30616"/>
        <dbReference type="ChEBI" id="CHEBI:61977"/>
        <dbReference type="ChEBI" id="CHEBI:456216"/>
        <dbReference type="EC" id="2.7.11.1"/>
    </reaction>
</comment>
<feature type="domain" description="Protein kinase" evidence="10">
    <location>
        <begin position="402"/>
        <end position="794"/>
    </location>
</feature>
<evidence type="ECO:0000256" key="5">
    <source>
        <dbReference type="ARBA" id="ARBA00022777"/>
    </source>
</evidence>
<dbReference type="PROSITE" id="PS50011">
    <property type="entry name" value="PROTEIN_KINASE_DOM"/>
    <property type="match status" value="1"/>
</dbReference>
<dbReference type="Pfam" id="PF00069">
    <property type="entry name" value="Pkinase"/>
    <property type="match status" value="2"/>
</dbReference>
<dbReference type="PROSITE" id="PS00108">
    <property type="entry name" value="PROTEIN_KINASE_ST"/>
    <property type="match status" value="1"/>
</dbReference>
<organism evidence="11 12">
    <name type="scientific">Kluyveromyces dobzhanskii CBS 2104</name>
    <dbReference type="NCBI Taxonomy" id="1427455"/>
    <lineage>
        <taxon>Eukaryota</taxon>
        <taxon>Fungi</taxon>
        <taxon>Dikarya</taxon>
        <taxon>Ascomycota</taxon>
        <taxon>Saccharomycotina</taxon>
        <taxon>Saccharomycetes</taxon>
        <taxon>Saccharomycetales</taxon>
        <taxon>Saccharomycetaceae</taxon>
        <taxon>Kluyveromyces</taxon>
    </lineage>
</organism>
<evidence type="ECO:0000313" key="11">
    <source>
        <dbReference type="EMBL" id="CDO91832.1"/>
    </source>
</evidence>
<dbReference type="GO" id="GO:0004674">
    <property type="term" value="F:protein serine/threonine kinase activity"/>
    <property type="evidence" value="ECO:0007669"/>
    <property type="project" value="UniProtKB-KW"/>
</dbReference>
<name>A0A0A8L137_9SACH</name>
<dbReference type="PANTHER" id="PTHR24343:SF572">
    <property type="entry name" value="FATTY ACYL-COA SYNTHETASE AND RNA PROCESSING-ASSOCIATED KINASE 1-RELATED"/>
    <property type="match status" value="1"/>
</dbReference>
<evidence type="ECO:0000313" key="12">
    <source>
        <dbReference type="Proteomes" id="UP000031516"/>
    </source>
</evidence>
<dbReference type="Proteomes" id="UP000031516">
    <property type="component" value="Unassembled WGS sequence"/>
</dbReference>
<keyword evidence="12" id="KW-1185">Reference proteome</keyword>
<evidence type="ECO:0000256" key="2">
    <source>
        <dbReference type="ARBA" id="ARBA00022527"/>
    </source>
</evidence>
<evidence type="ECO:0000256" key="8">
    <source>
        <dbReference type="ARBA" id="ARBA00048679"/>
    </source>
</evidence>
<comment type="caution">
    <text evidence="11">The sequence shown here is derived from an EMBL/GenBank/DDBJ whole genome shotgun (WGS) entry which is preliminary data.</text>
</comment>
<protein>
    <recommendedName>
        <fullName evidence="1">non-specific serine/threonine protein kinase</fullName>
        <ecNumber evidence="1">2.7.11.1</ecNumber>
    </recommendedName>
</protein>
<keyword evidence="3" id="KW-0808">Transferase</keyword>
<dbReference type="EC" id="2.7.11.1" evidence="1"/>
<feature type="compositionally biased region" description="Basic and acidic residues" evidence="9">
    <location>
        <begin position="39"/>
        <end position="68"/>
    </location>
</feature>
<keyword evidence="4" id="KW-0547">Nucleotide-binding</keyword>
<keyword evidence="2" id="KW-0723">Serine/threonine-protein kinase</keyword>
<dbReference type="GO" id="GO:0005524">
    <property type="term" value="F:ATP binding"/>
    <property type="evidence" value="ECO:0007669"/>
    <property type="project" value="UniProtKB-KW"/>
</dbReference>
<dbReference type="Gene3D" id="1.10.510.10">
    <property type="entry name" value="Transferase(Phosphotransferase) domain 1"/>
    <property type="match status" value="2"/>
</dbReference>
<sequence>MTSSYDISAGIKRSNTPTQFERDFPSEVVSVGSLQALSQREDEERGSFKLRHKNDSSYEHAAEFREAYSKPSGSYQESDDEDQLSFKPRRMLRDDTNETVTSSNAINVSSNKLPRVYSETEKVNFHDVTGVRIFDDMKYRPMHFQNSSNDSGDMNSIAQDPIPINNESKPDVGGYRQPRGHYVVRRRFSSGESPMRSPYISQPRSQNMSLLNDMQDEYIPDFDFAEAVSQWQSSDDGSMLSRFNTWESDQFVRSQKESVLKLDDLHSQVSPIPLPNVKNEQRTTFPITRESSSSLFSPFSLRTPPAHIDLSEQDLEKIMRSIPSDFINMPFSQRKKILQDISPGNDYKAIMNILKREKPSRSGSVHNMRSRHGSVASKYLNSFTPGSSSFKRDDKGSLILGHMLGKIIGFGAWGMIRECFTPAEAEESHVHDNSQCKAMKIIKFKDNQTVKRQVLREISVWSILSHKNILPLNEWKLDEDMVAYCLTDKINDGTLYDLVVSWGKCNTSNISLRERCQITTYLALQLIDALQYMKSKYIVHGDIKLENCLLEKKSENYKDWKLVLCDFGMSHFYGHFRDQVESESIQLKSLFDGSTINLRRRPSIPKSASSTTNSSLRLKSRLRQIVNDKKLVHDDTGLGIHSVPKSARGNITRSFTQKSDGTLTPNQELHESINGDTSRIGSLPYAAPELLEPNPPPLGPSADIWALGVLIYTMLTGKLPFKHEYEPRLRAIITSGKYNIGLLQQVCNCSVESTLDDNEEVEFQSLFNAVRGCLTKDITRRWELDMVKVALSRN</sequence>
<dbReference type="PIRSF" id="PIRSF000610">
    <property type="entry name" value="Ser/Thr_PK_YKL171w_prd"/>
    <property type="match status" value="1"/>
</dbReference>
<dbReference type="PANTHER" id="PTHR24343">
    <property type="entry name" value="SERINE/THREONINE KINASE"/>
    <property type="match status" value="1"/>
</dbReference>
<feature type="region of interest" description="Disordered" evidence="9">
    <location>
        <begin position="649"/>
        <end position="677"/>
    </location>
</feature>
<dbReference type="InterPro" id="IPR011009">
    <property type="entry name" value="Kinase-like_dom_sf"/>
</dbReference>
<dbReference type="GO" id="GO:0005938">
    <property type="term" value="C:cell cortex"/>
    <property type="evidence" value="ECO:0007669"/>
    <property type="project" value="TreeGrafter"/>
</dbReference>
<feature type="compositionally biased region" description="Polar residues" evidence="9">
    <location>
        <begin position="649"/>
        <end position="667"/>
    </location>
</feature>
<dbReference type="OrthoDB" id="4062651at2759"/>
<gene>
    <name evidence="11" type="ORF">KLDO_g165</name>
</gene>
<evidence type="ECO:0000256" key="9">
    <source>
        <dbReference type="SAM" id="MobiDB-lite"/>
    </source>
</evidence>
<evidence type="ECO:0000256" key="7">
    <source>
        <dbReference type="ARBA" id="ARBA00047899"/>
    </source>
</evidence>
<proteinExistence type="predicted"/>
<evidence type="ECO:0000256" key="6">
    <source>
        <dbReference type="ARBA" id="ARBA00022840"/>
    </source>
</evidence>
<evidence type="ECO:0000256" key="4">
    <source>
        <dbReference type="ARBA" id="ARBA00022741"/>
    </source>
</evidence>
<evidence type="ECO:0000259" key="10">
    <source>
        <dbReference type="PROSITE" id="PS50011"/>
    </source>
</evidence>
<dbReference type="SUPFAM" id="SSF56112">
    <property type="entry name" value="Protein kinase-like (PK-like)"/>
    <property type="match status" value="1"/>
</dbReference>
<comment type="catalytic activity">
    <reaction evidence="8">
        <text>L-seryl-[protein] + ATP = O-phospho-L-seryl-[protein] + ADP + H(+)</text>
        <dbReference type="Rhea" id="RHEA:17989"/>
        <dbReference type="Rhea" id="RHEA-COMP:9863"/>
        <dbReference type="Rhea" id="RHEA-COMP:11604"/>
        <dbReference type="ChEBI" id="CHEBI:15378"/>
        <dbReference type="ChEBI" id="CHEBI:29999"/>
        <dbReference type="ChEBI" id="CHEBI:30616"/>
        <dbReference type="ChEBI" id="CHEBI:83421"/>
        <dbReference type="ChEBI" id="CHEBI:456216"/>
        <dbReference type="EC" id="2.7.11.1"/>
    </reaction>
</comment>
<feature type="region of interest" description="Disordered" evidence="9">
    <location>
        <begin position="1"/>
        <end position="103"/>
    </location>
</feature>
<evidence type="ECO:0000256" key="3">
    <source>
        <dbReference type="ARBA" id="ARBA00022679"/>
    </source>
</evidence>
<dbReference type="EMBL" id="CCBQ010000004">
    <property type="protein sequence ID" value="CDO91832.1"/>
    <property type="molecule type" value="Genomic_DNA"/>
</dbReference>
<reference evidence="11 12" key="1">
    <citation type="submission" date="2014-03" db="EMBL/GenBank/DDBJ databases">
        <title>The genome of Kluyveromyces dobzhanskii.</title>
        <authorList>
            <person name="Nystedt B."/>
            <person name="Astrom S."/>
        </authorList>
    </citation>
    <scope>NUCLEOTIDE SEQUENCE [LARGE SCALE GENOMIC DNA]</scope>
    <source>
        <strain evidence="11 12">CBS 2104</strain>
    </source>
</reference>
<dbReference type="InterPro" id="IPR016241">
    <property type="entry name" value="Nnk1"/>
</dbReference>